<comment type="cofactor">
    <cofactor evidence="1">
        <name>[4Fe-4S] cluster</name>
        <dbReference type="ChEBI" id="CHEBI:49883"/>
    </cofactor>
</comment>
<dbReference type="Gene3D" id="3.40.50.280">
    <property type="entry name" value="Cobalamin-binding domain"/>
    <property type="match status" value="1"/>
</dbReference>
<dbReference type="AlphaFoldDB" id="A0A518D326"/>
<dbReference type="GO" id="GO:0016740">
    <property type="term" value="F:transferase activity"/>
    <property type="evidence" value="ECO:0007669"/>
    <property type="project" value="UniProtKB-KW"/>
</dbReference>
<dbReference type="Pfam" id="PF02310">
    <property type="entry name" value="B12-binding"/>
    <property type="match status" value="1"/>
</dbReference>
<dbReference type="OrthoDB" id="9801424at2"/>
<dbReference type="SUPFAM" id="SSF52242">
    <property type="entry name" value="Cobalamin (vitamin B12)-binding domain"/>
    <property type="match status" value="1"/>
</dbReference>
<evidence type="ECO:0000256" key="4">
    <source>
        <dbReference type="ARBA" id="ARBA00023004"/>
    </source>
</evidence>
<accession>A0A518D326</accession>
<dbReference type="GO" id="GO:0031419">
    <property type="term" value="F:cobalamin binding"/>
    <property type="evidence" value="ECO:0007669"/>
    <property type="project" value="InterPro"/>
</dbReference>
<keyword evidence="9" id="KW-1185">Reference proteome</keyword>
<reference evidence="8 9" key="1">
    <citation type="submission" date="2019-02" db="EMBL/GenBank/DDBJ databases">
        <title>Deep-cultivation of Planctomycetes and their phenomic and genomic characterization uncovers novel biology.</title>
        <authorList>
            <person name="Wiegand S."/>
            <person name="Jogler M."/>
            <person name="Boedeker C."/>
            <person name="Pinto D."/>
            <person name="Vollmers J."/>
            <person name="Rivas-Marin E."/>
            <person name="Kohn T."/>
            <person name="Peeters S.H."/>
            <person name="Heuer A."/>
            <person name="Rast P."/>
            <person name="Oberbeckmann S."/>
            <person name="Bunk B."/>
            <person name="Jeske O."/>
            <person name="Meyerdierks A."/>
            <person name="Storesund J.E."/>
            <person name="Kallscheuer N."/>
            <person name="Luecker S."/>
            <person name="Lage O.M."/>
            <person name="Pohl T."/>
            <person name="Merkel B.J."/>
            <person name="Hornburger P."/>
            <person name="Mueller R.-W."/>
            <person name="Bruemmer F."/>
            <person name="Labrenz M."/>
            <person name="Spormann A.M."/>
            <person name="Op den Camp H."/>
            <person name="Overmann J."/>
            <person name="Amann R."/>
            <person name="Jetten M.S.M."/>
            <person name="Mascher T."/>
            <person name="Medema M.H."/>
            <person name="Devos D.P."/>
            <person name="Kaster A.-K."/>
            <person name="Ovreas L."/>
            <person name="Rohde M."/>
            <person name="Galperin M.Y."/>
            <person name="Jogler C."/>
        </authorList>
    </citation>
    <scope>NUCLEOTIDE SEQUENCE [LARGE SCALE GENOMIC DNA]</scope>
    <source>
        <strain evidence="8 9">Pla163</strain>
    </source>
</reference>
<dbReference type="SFLD" id="SFLDS00029">
    <property type="entry name" value="Radical_SAM"/>
    <property type="match status" value="1"/>
</dbReference>
<keyword evidence="2" id="KW-0949">S-adenosyl-L-methionine</keyword>
<dbReference type="EMBL" id="CP036290">
    <property type="protein sequence ID" value="QDU85877.1"/>
    <property type="molecule type" value="Genomic_DNA"/>
</dbReference>
<dbReference type="InterPro" id="IPR034466">
    <property type="entry name" value="Methyltransferase_Class_B"/>
</dbReference>
<gene>
    <name evidence="8" type="primary">miaB_4</name>
    <name evidence="8" type="ORF">Pla163_30230</name>
</gene>
<dbReference type="PROSITE" id="PS51918">
    <property type="entry name" value="RADICAL_SAM"/>
    <property type="match status" value="1"/>
</dbReference>
<evidence type="ECO:0000259" key="7">
    <source>
        <dbReference type="PROSITE" id="PS51918"/>
    </source>
</evidence>
<dbReference type="GO" id="GO:0046872">
    <property type="term" value="F:metal ion binding"/>
    <property type="evidence" value="ECO:0007669"/>
    <property type="project" value="UniProtKB-KW"/>
</dbReference>
<dbReference type="InterPro" id="IPR058240">
    <property type="entry name" value="rSAM_sf"/>
</dbReference>
<dbReference type="SFLD" id="SFLDG01123">
    <property type="entry name" value="methyltransferase_(Class_B)"/>
    <property type="match status" value="1"/>
</dbReference>
<keyword evidence="8" id="KW-0808">Transferase</keyword>
<dbReference type="InterPro" id="IPR051198">
    <property type="entry name" value="BchE-like"/>
</dbReference>
<dbReference type="SUPFAM" id="SSF102114">
    <property type="entry name" value="Radical SAM enzymes"/>
    <property type="match status" value="1"/>
</dbReference>
<feature type="domain" description="Radical SAM core" evidence="7">
    <location>
        <begin position="219"/>
        <end position="454"/>
    </location>
</feature>
<keyword evidence="3" id="KW-0479">Metal-binding</keyword>
<organism evidence="8 9">
    <name type="scientific">Rohdeia mirabilis</name>
    <dbReference type="NCBI Taxonomy" id="2528008"/>
    <lineage>
        <taxon>Bacteria</taxon>
        <taxon>Pseudomonadati</taxon>
        <taxon>Planctomycetota</taxon>
        <taxon>Planctomycetia</taxon>
        <taxon>Planctomycetia incertae sedis</taxon>
        <taxon>Rohdeia</taxon>
    </lineage>
</organism>
<dbReference type="PANTHER" id="PTHR43409:SF16">
    <property type="entry name" value="SLR0320 PROTEIN"/>
    <property type="match status" value="1"/>
</dbReference>
<dbReference type="EC" id="2.-.-.-" evidence="8"/>
<dbReference type="Pfam" id="PF04055">
    <property type="entry name" value="Radical_SAM"/>
    <property type="match status" value="1"/>
</dbReference>
<dbReference type="InterPro" id="IPR023404">
    <property type="entry name" value="rSAM_horseshoe"/>
</dbReference>
<dbReference type="GO" id="GO:0005829">
    <property type="term" value="C:cytosol"/>
    <property type="evidence" value="ECO:0007669"/>
    <property type="project" value="TreeGrafter"/>
</dbReference>
<evidence type="ECO:0000313" key="9">
    <source>
        <dbReference type="Proteomes" id="UP000319342"/>
    </source>
</evidence>
<evidence type="ECO:0000256" key="5">
    <source>
        <dbReference type="ARBA" id="ARBA00023014"/>
    </source>
</evidence>
<dbReference type="InterPro" id="IPR006638">
    <property type="entry name" value="Elp3/MiaA/NifB-like_rSAM"/>
</dbReference>
<proteinExistence type="predicted"/>
<evidence type="ECO:0000313" key="8">
    <source>
        <dbReference type="EMBL" id="QDU85877.1"/>
    </source>
</evidence>
<evidence type="ECO:0000256" key="3">
    <source>
        <dbReference type="ARBA" id="ARBA00022723"/>
    </source>
</evidence>
<dbReference type="InterPro" id="IPR006158">
    <property type="entry name" value="Cobalamin-bd"/>
</dbReference>
<dbReference type="CDD" id="cd01335">
    <property type="entry name" value="Radical_SAM"/>
    <property type="match status" value="1"/>
</dbReference>
<sequence>MQPAPPVTVREPPTVDPRTPATLVKVLFVYPNLYTQMGFNHGLASLSACLQRDGHETRLVNLNENLPPVPTDEDVWNTIRDWGAGMVAFSCLTQQYAAAVALVEYLRERAASEGVALPPIVVGGVHPTMVPVEVMADGVWDHVGVGECEDALCELVRRVEAGEAPDDVSNFLSWKGGVRPSDREPVPDDWVHNRVGEFPDLETLPVPDYGLFDTARITEQKHGWFGLMTSRGCPYRCTYCLNHKVIDRYRAELGRPVPKLNFFRYRPAHKAIEEIRHVLERYPDIGTFILDDDLFTLNKEHALEFSRAYRESGIEVPFVVNSHVKQLDPEVAEALAAANCRILKLGIESGSPRVRKEVLKRNMSQEDILGTVRIAEEHGLHTSGFVMVGLPYETRAERLETVDLLARSRIGRFRTSLFFPFPGTESHRLAIEGGFVDADKVGSLTDFTSSSSLDFGEEENLFIEKLAACMPWFVNAALDRHGEAPASARYRDVVAEVEALDRAGWEAFEPRVRELDAELSAAATAAEELHYSIRYNAFMGVRSDFFLAEEAGIEWSTAAAKPVPERLRALALAAAAAEVC</sequence>
<evidence type="ECO:0000256" key="2">
    <source>
        <dbReference type="ARBA" id="ARBA00022691"/>
    </source>
</evidence>
<dbReference type="Proteomes" id="UP000319342">
    <property type="component" value="Chromosome"/>
</dbReference>
<dbReference type="InterPro" id="IPR036724">
    <property type="entry name" value="Cobalamin-bd_sf"/>
</dbReference>
<keyword evidence="5" id="KW-0411">Iron-sulfur</keyword>
<dbReference type="PANTHER" id="PTHR43409">
    <property type="entry name" value="ANAEROBIC MAGNESIUM-PROTOPORPHYRIN IX MONOMETHYL ESTER CYCLASE-RELATED"/>
    <property type="match status" value="1"/>
</dbReference>
<keyword evidence="4" id="KW-0408">Iron</keyword>
<dbReference type="PROSITE" id="PS51332">
    <property type="entry name" value="B12_BINDING"/>
    <property type="match status" value="1"/>
</dbReference>
<dbReference type="Gene3D" id="3.80.30.20">
    <property type="entry name" value="tm_1862 like domain"/>
    <property type="match status" value="1"/>
</dbReference>
<feature type="domain" description="B12-binding" evidence="6">
    <location>
        <begin position="23"/>
        <end position="166"/>
    </location>
</feature>
<dbReference type="SMART" id="SM00729">
    <property type="entry name" value="Elp3"/>
    <property type="match status" value="1"/>
</dbReference>
<evidence type="ECO:0000256" key="1">
    <source>
        <dbReference type="ARBA" id="ARBA00001966"/>
    </source>
</evidence>
<dbReference type="GO" id="GO:0051539">
    <property type="term" value="F:4 iron, 4 sulfur cluster binding"/>
    <property type="evidence" value="ECO:0007669"/>
    <property type="project" value="UniProtKB-KW"/>
</dbReference>
<evidence type="ECO:0000259" key="6">
    <source>
        <dbReference type="PROSITE" id="PS51332"/>
    </source>
</evidence>
<name>A0A518D326_9BACT</name>
<dbReference type="InterPro" id="IPR007197">
    <property type="entry name" value="rSAM"/>
</dbReference>
<dbReference type="SFLD" id="SFLDG01082">
    <property type="entry name" value="B12-binding_domain_containing"/>
    <property type="match status" value="1"/>
</dbReference>
<protein>
    <submittedName>
        <fullName evidence="8">(Dimethylallyl)adenosine tRNA methylthiotransferase MiaB</fullName>
        <ecNumber evidence="8">2.-.-.-</ecNumber>
    </submittedName>
</protein>